<evidence type="ECO:0000256" key="5">
    <source>
        <dbReference type="ARBA" id="ARBA00022777"/>
    </source>
</evidence>
<feature type="domain" description="Histidine kinase" evidence="9">
    <location>
        <begin position="226"/>
        <end position="448"/>
    </location>
</feature>
<evidence type="ECO:0000313" key="14">
    <source>
        <dbReference type="Proteomes" id="UP000214646"/>
    </source>
</evidence>
<feature type="modified residue" description="4-aspartylphosphate" evidence="6">
    <location>
        <position position="668"/>
    </location>
</feature>
<dbReference type="SUPFAM" id="SSF52172">
    <property type="entry name" value="CheY-like"/>
    <property type="match status" value="2"/>
</dbReference>
<feature type="transmembrane region" description="Helical" evidence="8">
    <location>
        <begin position="1071"/>
        <end position="1092"/>
    </location>
</feature>
<dbReference type="SMART" id="SM00091">
    <property type="entry name" value="PAS"/>
    <property type="match status" value="1"/>
</dbReference>
<feature type="modified residue" description="4-aspartylphosphate" evidence="6">
    <location>
        <position position="550"/>
    </location>
</feature>
<keyword evidence="8" id="KW-1133">Transmembrane helix</keyword>
<dbReference type="InterPro" id="IPR001789">
    <property type="entry name" value="Sig_transdc_resp-reg_receiver"/>
</dbReference>
<dbReference type="InterPro" id="IPR013655">
    <property type="entry name" value="PAS_fold_3"/>
</dbReference>
<keyword evidence="4" id="KW-0808">Transferase</keyword>
<organism evidence="13 14">
    <name type="scientific">Fimbriiglobus ruber</name>
    <dbReference type="NCBI Taxonomy" id="1908690"/>
    <lineage>
        <taxon>Bacteria</taxon>
        <taxon>Pseudomonadati</taxon>
        <taxon>Planctomycetota</taxon>
        <taxon>Planctomycetia</taxon>
        <taxon>Gemmatales</taxon>
        <taxon>Gemmataceae</taxon>
        <taxon>Fimbriiglobus</taxon>
    </lineage>
</organism>
<dbReference type="Proteomes" id="UP000214646">
    <property type="component" value="Unassembled WGS sequence"/>
</dbReference>
<dbReference type="Pfam" id="PF02518">
    <property type="entry name" value="HATPase_c"/>
    <property type="match status" value="1"/>
</dbReference>
<proteinExistence type="predicted"/>
<dbReference type="SMART" id="SM00387">
    <property type="entry name" value="HATPase_c"/>
    <property type="match status" value="1"/>
</dbReference>
<dbReference type="PROSITE" id="PS50110">
    <property type="entry name" value="RESPONSE_REGULATORY"/>
    <property type="match status" value="2"/>
</dbReference>
<dbReference type="PROSITE" id="PS50109">
    <property type="entry name" value="HIS_KIN"/>
    <property type="match status" value="1"/>
</dbReference>
<dbReference type="InterPro" id="IPR035965">
    <property type="entry name" value="PAS-like_dom_sf"/>
</dbReference>
<evidence type="ECO:0000256" key="1">
    <source>
        <dbReference type="ARBA" id="ARBA00000085"/>
    </source>
</evidence>
<dbReference type="Pfam" id="PF08447">
    <property type="entry name" value="PAS_3"/>
    <property type="match status" value="1"/>
</dbReference>
<evidence type="ECO:0000256" key="4">
    <source>
        <dbReference type="ARBA" id="ARBA00022679"/>
    </source>
</evidence>
<dbReference type="InterPro" id="IPR000700">
    <property type="entry name" value="PAS-assoc_C"/>
</dbReference>
<dbReference type="Gene3D" id="1.10.287.130">
    <property type="match status" value="1"/>
</dbReference>
<dbReference type="CDD" id="cd16922">
    <property type="entry name" value="HATPase_EvgS-ArcB-TorS-like"/>
    <property type="match status" value="1"/>
</dbReference>
<feature type="domain" description="PAS" evidence="11">
    <location>
        <begin position="70"/>
        <end position="144"/>
    </location>
</feature>
<comment type="catalytic activity">
    <reaction evidence="1">
        <text>ATP + protein L-histidine = ADP + protein N-phospho-L-histidine.</text>
        <dbReference type="EC" id="2.7.13.3"/>
    </reaction>
</comment>
<dbReference type="SMART" id="SM00086">
    <property type="entry name" value="PAC"/>
    <property type="match status" value="1"/>
</dbReference>
<dbReference type="InterPro" id="IPR036890">
    <property type="entry name" value="HATPase_C_sf"/>
</dbReference>
<feature type="compositionally biased region" description="Basic and acidic residues" evidence="7">
    <location>
        <begin position="884"/>
        <end position="901"/>
    </location>
</feature>
<keyword evidence="3 6" id="KW-0597">Phosphoprotein</keyword>
<dbReference type="CDD" id="cd00082">
    <property type="entry name" value="HisKA"/>
    <property type="match status" value="1"/>
</dbReference>
<dbReference type="PANTHER" id="PTHR43047:SF72">
    <property type="entry name" value="OSMOSENSING HISTIDINE PROTEIN KINASE SLN1"/>
    <property type="match status" value="1"/>
</dbReference>
<dbReference type="OrthoDB" id="3272385at2"/>
<evidence type="ECO:0000256" key="3">
    <source>
        <dbReference type="ARBA" id="ARBA00022553"/>
    </source>
</evidence>
<keyword evidence="5 13" id="KW-0418">Kinase</keyword>
<evidence type="ECO:0000313" key="13">
    <source>
        <dbReference type="EMBL" id="OWK45319.1"/>
    </source>
</evidence>
<reference evidence="14" key="1">
    <citation type="submission" date="2017-06" db="EMBL/GenBank/DDBJ databases">
        <title>Genome analysis of Fimbriiglobus ruber SP5, the first member of the order Planctomycetales with confirmed chitinolytic capability.</title>
        <authorList>
            <person name="Ravin N.V."/>
            <person name="Rakitin A.L."/>
            <person name="Ivanova A.A."/>
            <person name="Beletsky A.V."/>
            <person name="Kulichevskaya I.S."/>
            <person name="Mardanov A.V."/>
            <person name="Dedysh S.N."/>
        </authorList>
    </citation>
    <scope>NUCLEOTIDE SEQUENCE [LARGE SCALE GENOMIC DNA]</scope>
    <source>
        <strain evidence="14">SP5</strain>
    </source>
</reference>
<keyword evidence="8" id="KW-0812">Transmembrane</keyword>
<dbReference type="InterPro" id="IPR011006">
    <property type="entry name" value="CheY-like_superfamily"/>
</dbReference>
<dbReference type="EMBL" id="NIDE01000002">
    <property type="protein sequence ID" value="OWK45319.1"/>
    <property type="molecule type" value="Genomic_DNA"/>
</dbReference>
<feature type="domain" description="Response regulatory" evidence="10">
    <location>
        <begin position="619"/>
        <end position="740"/>
    </location>
</feature>
<dbReference type="EC" id="2.7.13.3" evidence="2"/>
<dbReference type="GO" id="GO:0000155">
    <property type="term" value="F:phosphorelay sensor kinase activity"/>
    <property type="evidence" value="ECO:0007669"/>
    <property type="project" value="InterPro"/>
</dbReference>
<dbReference type="PROSITE" id="PS50112">
    <property type="entry name" value="PAS"/>
    <property type="match status" value="1"/>
</dbReference>
<dbReference type="SMART" id="SM00448">
    <property type="entry name" value="REC"/>
    <property type="match status" value="2"/>
</dbReference>
<feature type="region of interest" description="Disordered" evidence="7">
    <location>
        <begin position="884"/>
        <end position="956"/>
    </location>
</feature>
<dbReference type="GO" id="GO:0009927">
    <property type="term" value="F:histidine phosphotransfer kinase activity"/>
    <property type="evidence" value="ECO:0007669"/>
    <property type="project" value="TreeGrafter"/>
</dbReference>
<dbReference type="Gene3D" id="3.30.565.10">
    <property type="entry name" value="Histidine kinase-like ATPase, C-terminal domain"/>
    <property type="match status" value="1"/>
</dbReference>
<dbReference type="FunFam" id="3.30.565.10:FF:000010">
    <property type="entry name" value="Sensor histidine kinase RcsC"/>
    <property type="match status" value="1"/>
</dbReference>
<dbReference type="NCBIfam" id="TIGR00229">
    <property type="entry name" value="sensory_box"/>
    <property type="match status" value="1"/>
</dbReference>
<feature type="region of interest" description="Disordered" evidence="7">
    <location>
        <begin position="851"/>
        <end position="872"/>
    </location>
</feature>
<keyword evidence="8" id="KW-0472">Membrane</keyword>
<dbReference type="AlphaFoldDB" id="A0A225E734"/>
<evidence type="ECO:0000259" key="9">
    <source>
        <dbReference type="PROSITE" id="PS50109"/>
    </source>
</evidence>
<dbReference type="SUPFAM" id="SSF47384">
    <property type="entry name" value="Homodimeric domain of signal transducing histidine kinase"/>
    <property type="match status" value="1"/>
</dbReference>
<feature type="domain" description="Response regulatory" evidence="10">
    <location>
        <begin position="501"/>
        <end position="612"/>
    </location>
</feature>
<evidence type="ECO:0000256" key="6">
    <source>
        <dbReference type="PROSITE-ProRule" id="PRU00169"/>
    </source>
</evidence>
<name>A0A225E734_9BACT</name>
<dbReference type="RefSeq" id="WP_088253064.1">
    <property type="nucleotide sequence ID" value="NZ_NIDE01000002.1"/>
</dbReference>
<dbReference type="InterPro" id="IPR003594">
    <property type="entry name" value="HATPase_dom"/>
</dbReference>
<dbReference type="SUPFAM" id="SSF55785">
    <property type="entry name" value="PYP-like sensor domain (PAS domain)"/>
    <property type="match status" value="1"/>
</dbReference>
<feature type="compositionally biased region" description="Basic and acidic residues" evidence="7">
    <location>
        <begin position="851"/>
        <end position="860"/>
    </location>
</feature>
<dbReference type="InterPro" id="IPR001610">
    <property type="entry name" value="PAC"/>
</dbReference>
<keyword evidence="14" id="KW-1185">Reference proteome</keyword>
<evidence type="ECO:0000259" key="11">
    <source>
        <dbReference type="PROSITE" id="PS50112"/>
    </source>
</evidence>
<dbReference type="InterPro" id="IPR005467">
    <property type="entry name" value="His_kinase_dom"/>
</dbReference>
<dbReference type="Gene3D" id="3.30.450.20">
    <property type="entry name" value="PAS domain"/>
    <property type="match status" value="1"/>
</dbReference>
<evidence type="ECO:0000256" key="7">
    <source>
        <dbReference type="SAM" id="MobiDB-lite"/>
    </source>
</evidence>
<dbReference type="PRINTS" id="PR00344">
    <property type="entry name" value="BCTRLSENSOR"/>
</dbReference>
<accession>A0A225E734</accession>
<dbReference type="InterPro" id="IPR003661">
    <property type="entry name" value="HisK_dim/P_dom"/>
</dbReference>
<dbReference type="SMART" id="SM00388">
    <property type="entry name" value="HisKA"/>
    <property type="match status" value="1"/>
</dbReference>
<evidence type="ECO:0000259" key="10">
    <source>
        <dbReference type="PROSITE" id="PS50110"/>
    </source>
</evidence>
<gene>
    <name evidence="13" type="ORF">FRUB_01650</name>
</gene>
<dbReference type="PANTHER" id="PTHR43047">
    <property type="entry name" value="TWO-COMPONENT HISTIDINE PROTEIN KINASE"/>
    <property type="match status" value="1"/>
</dbReference>
<evidence type="ECO:0000259" key="12">
    <source>
        <dbReference type="PROSITE" id="PS50113"/>
    </source>
</evidence>
<feature type="domain" description="PAC" evidence="12">
    <location>
        <begin position="147"/>
        <end position="199"/>
    </location>
</feature>
<dbReference type="InterPro" id="IPR036097">
    <property type="entry name" value="HisK_dim/P_sf"/>
</dbReference>
<feature type="compositionally biased region" description="Low complexity" evidence="7">
    <location>
        <begin position="862"/>
        <end position="872"/>
    </location>
</feature>
<dbReference type="Gene3D" id="3.40.50.2300">
    <property type="match status" value="2"/>
</dbReference>
<dbReference type="GO" id="GO:0005886">
    <property type="term" value="C:plasma membrane"/>
    <property type="evidence" value="ECO:0007669"/>
    <property type="project" value="TreeGrafter"/>
</dbReference>
<dbReference type="InterPro" id="IPR000014">
    <property type="entry name" value="PAS"/>
</dbReference>
<dbReference type="InterPro" id="IPR004358">
    <property type="entry name" value="Sig_transdc_His_kin-like_C"/>
</dbReference>
<evidence type="ECO:0000256" key="8">
    <source>
        <dbReference type="SAM" id="Phobius"/>
    </source>
</evidence>
<evidence type="ECO:0000256" key="2">
    <source>
        <dbReference type="ARBA" id="ARBA00012438"/>
    </source>
</evidence>
<dbReference type="Pfam" id="PF00072">
    <property type="entry name" value="Response_reg"/>
    <property type="match status" value="2"/>
</dbReference>
<dbReference type="Pfam" id="PF00512">
    <property type="entry name" value="HisKA"/>
    <property type="match status" value="1"/>
</dbReference>
<dbReference type="CDD" id="cd00130">
    <property type="entry name" value="PAS"/>
    <property type="match status" value="1"/>
</dbReference>
<sequence length="1097" mass="117877">MVKLNAPYEQYETIEECEAILSRMASMMVPAGSDQAGLVAALAALTDVATGGETAAEIEQIKSENRLRQAEARYKALVEQIPAVSFLAPLDGSTSELYVSPQIESLLGFTAEEWLSNPILWFSQLHPDDQDRWQEGFARTINQGEHFKADYRFISKDGRIVWVHGEARVINDDQGRPLFLQGVAFDITESKTAEEKERLKLVNVHLSKARDEALEASKAKSAFLANMSHELRTPLNAIVGFSEMLQEDIADEGHERFLPDLRQIHSSAKHLLGTIGGILDLSKIEAGKMDIFLEPFDVSDLIRDVIGAALPLIEENGNCLEVECADDVGEMHADVTKVRQILFNLISNGAKFTSAGTMTLSAERVHAADGDQLRIKVKDSGIGMSPDQVSKLFRSFSQADVSTTRKYGGTGLGLTITQRFCQMMGGRIDVESEVGRGSTFIVTLPAHVVPLKEEAPAEAEMLSFDVAATLAQVSKTAAAAPAPAPVAALPPAPVPVPAADAVVVIDDDAAAREATAAALADQGWQVLTAATKAEGLALIDRSQPVAVVLDPFLAETDGWEVLTAIKGNPALAHTPVLLSSLTADRGCAFGAADYVTRPLDAGRLTRILARYRGTKAGRRVLVVDPSPANREAVTKVAAREGWAVTETDSGLAALRQVAEAPPELILVDLAMAEMNGFELTRLLGRTQAGKTIPVVVVAAADMTADERRALTGSVERTAQKAAVGRDETLKDLRARVAAAIPIGKAGRPPAATAAGQTAAAAEVQRELDRVKAELNAANAKLEAASKNAAWEAEKAELLAHQEALAAKAEEARRQMREQQQSIELLQAECAEGWAKAESVNDLRAEVERLEATHETGREQDSAAYEQKLAQAAADRQRLAQELEAVRRQSQQHHEDATRLRAEAAAAAARKAEAKAKKKAAQAALQDRTPISTPVPVHTPARASHPTPPPTPASNNDRWFITYRDEEDQVRKLVSTVSGVMTAFDKGLLRNPTEVLASRSKGGPFDPLTNFPEFRDLLPWTAGGAGEDEWGGGFSSATAVAARKSRVVKPAPAAVQPLAPVMPPQRESSSTVTLVITLAVALVTALLVGQYFLMKFWR</sequence>
<protein>
    <recommendedName>
        <fullName evidence="2">histidine kinase</fullName>
        <ecNumber evidence="2">2.7.13.3</ecNumber>
    </recommendedName>
</protein>
<dbReference type="PROSITE" id="PS50113">
    <property type="entry name" value="PAC"/>
    <property type="match status" value="1"/>
</dbReference>
<comment type="caution">
    <text evidence="13">The sequence shown here is derived from an EMBL/GenBank/DDBJ whole genome shotgun (WGS) entry which is preliminary data.</text>
</comment>
<dbReference type="SUPFAM" id="SSF55874">
    <property type="entry name" value="ATPase domain of HSP90 chaperone/DNA topoisomerase II/histidine kinase"/>
    <property type="match status" value="1"/>
</dbReference>